<dbReference type="RefSeq" id="WP_343950928.1">
    <property type="nucleotide sequence ID" value="NZ_BAAAHQ010000016.1"/>
</dbReference>
<evidence type="ECO:0000259" key="1">
    <source>
        <dbReference type="Pfam" id="PF13700"/>
    </source>
</evidence>
<evidence type="ECO:0000313" key="3">
    <source>
        <dbReference type="Proteomes" id="UP001501578"/>
    </source>
</evidence>
<reference evidence="2 3" key="1">
    <citation type="journal article" date="2019" name="Int. J. Syst. Evol. Microbiol.">
        <title>The Global Catalogue of Microorganisms (GCM) 10K type strain sequencing project: providing services to taxonomists for standard genome sequencing and annotation.</title>
        <authorList>
            <consortium name="The Broad Institute Genomics Platform"/>
            <consortium name="The Broad Institute Genome Sequencing Center for Infectious Disease"/>
            <person name="Wu L."/>
            <person name="Ma J."/>
        </authorList>
    </citation>
    <scope>NUCLEOTIDE SEQUENCE [LARGE SCALE GENOMIC DNA]</scope>
    <source>
        <strain evidence="2 3">JCM 11136</strain>
    </source>
</reference>
<accession>A0ABN1PNY6</accession>
<dbReference type="Proteomes" id="UP001501578">
    <property type="component" value="Unassembled WGS sequence"/>
</dbReference>
<dbReference type="InterPro" id="IPR025296">
    <property type="entry name" value="DUF4158"/>
</dbReference>
<comment type="caution">
    <text evidence="2">The sequence shown here is derived from an EMBL/GenBank/DDBJ whole genome shotgun (WGS) entry which is preliminary data.</text>
</comment>
<proteinExistence type="predicted"/>
<name>A0ABN1PNY6_9ACTN</name>
<dbReference type="EMBL" id="BAAAHQ010000016">
    <property type="protein sequence ID" value="GAA0930456.1"/>
    <property type="molecule type" value="Genomic_DNA"/>
</dbReference>
<protein>
    <recommendedName>
        <fullName evidence="1">DUF4158 domain-containing protein</fullName>
    </recommendedName>
</protein>
<sequence length="243" mass="27245">MPVSFLTPEQRSRYGVFNAVPDIAQLGAFFHLDVDDRRRAMAANGARNQLGWSLQLGTARFLNCFLDDPEDVPAAVVDYIAEQLGLDAADLKGYGEKEARWDHQEQIRTTYGYTAFEGEQWFALACWLYKRAWTTSERPIVLFDLATHRLVEAKILLPGVTTVERLIAALRERVAGRQYALLAAAPSPNQAVVLESLVKVEEGRRVSRLDRLCKSPPTSAAPAWSRPWSGTWNSAIWGRPVET</sequence>
<keyword evidence="3" id="KW-1185">Reference proteome</keyword>
<evidence type="ECO:0000313" key="2">
    <source>
        <dbReference type="EMBL" id="GAA0930456.1"/>
    </source>
</evidence>
<dbReference type="Pfam" id="PF13700">
    <property type="entry name" value="DUF4158"/>
    <property type="match status" value="1"/>
</dbReference>
<feature type="domain" description="DUF4158" evidence="1">
    <location>
        <begin position="5"/>
        <end position="169"/>
    </location>
</feature>
<gene>
    <name evidence="2" type="ORF">GCM10009560_34930</name>
</gene>
<organism evidence="2 3">
    <name type="scientific">Nonomuraea longicatena</name>
    <dbReference type="NCBI Taxonomy" id="83682"/>
    <lineage>
        <taxon>Bacteria</taxon>
        <taxon>Bacillati</taxon>
        <taxon>Actinomycetota</taxon>
        <taxon>Actinomycetes</taxon>
        <taxon>Streptosporangiales</taxon>
        <taxon>Streptosporangiaceae</taxon>
        <taxon>Nonomuraea</taxon>
    </lineage>
</organism>